<gene>
    <name evidence="1" type="ordered locus">swp_0972</name>
</gene>
<keyword evidence="2" id="KW-1185">Reference proteome</keyword>
<dbReference type="KEGG" id="swp:swp_0972"/>
<accession>B8CK73</accession>
<dbReference type="EMBL" id="CP000472">
    <property type="protein sequence ID" value="ACJ27776.1"/>
    <property type="molecule type" value="Genomic_DNA"/>
</dbReference>
<reference evidence="1 2" key="1">
    <citation type="journal article" date="2008" name="PLoS ONE">
        <title>Environmental adaptation: genomic analysis of the piezotolerant and psychrotolerant deep-sea iron reducing bacterium Shewanella piezotolerans WP3.</title>
        <authorList>
            <person name="Wang F."/>
            <person name="Wang J."/>
            <person name="Jian H."/>
            <person name="Zhang B."/>
            <person name="Li S."/>
            <person name="Wang F."/>
            <person name="Zeng X."/>
            <person name="Gao L."/>
            <person name="Bartlett D.H."/>
            <person name="Yu J."/>
            <person name="Hu S."/>
            <person name="Xiao X."/>
        </authorList>
    </citation>
    <scope>NUCLEOTIDE SEQUENCE [LARGE SCALE GENOMIC DNA]</scope>
    <source>
        <strain evidence="2">WP3 / JCM 13877</strain>
    </source>
</reference>
<sequence>MPVLLTSFEWRLFPFQLLVSDKEIFITNMVN</sequence>
<protein>
    <submittedName>
        <fullName evidence="1">Uncharacterized protein</fullName>
    </submittedName>
</protein>
<dbReference type="STRING" id="225849.swp_0972"/>
<evidence type="ECO:0000313" key="1">
    <source>
        <dbReference type="EMBL" id="ACJ27776.1"/>
    </source>
</evidence>
<proteinExistence type="predicted"/>
<dbReference type="AlphaFoldDB" id="B8CK73"/>
<organism evidence="1 2">
    <name type="scientific">Shewanella piezotolerans (strain WP3 / JCM 13877)</name>
    <dbReference type="NCBI Taxonomy" id="225849"/>
    <lineage>
        <taxon>Bacteria</taxon>
        <taxon>Pseudomonadati</taxon>
        <taxon>Pseudomonadota</taxon>
        <taxon>Gammaproteobacteria</taxon>
        <taxon>Alteromonadales</taxon>
        <taxon>Shewanellaceae</taxon>
        <taxon>Shewanella</taxon>
    </lineage>
</organism>
<dbReference type="HOGENOM" id="CLU_3398422_0_0_6"/>
<evidence type="ECO:0000313" key="2">
    <source>
        <dbReference type="Proteomes" id="UP000000753"/>
    </source>
</evidence>
<name>B8CK73_SHEPW</name>
<dbReference type="Proteomes" id="UP000000753">
    <property type="component" value="Chromosome"/>
</dbReference>